<dbReference type="InterPro" id="IPR011961">
    <property type="entry name" value="RimM"/>
</dbReference>
<evidence type="ECO:0000256" key="1">
    <source>
        <dbReference type="ARBA" id="ARBA00022490"/>
    </source>
</evidence>
<protein>
    <recommendedName>
        <fullName evidence="5">Ribosome maturation factor RimM</fullName>
    </recommendedName>
</protein>
<accession>A0A1I3NJJ2</accession>
<dbReference type="AlphaFoldDB" id="A0A1I3NJJ2"/>
<dbReference type="GO" id="GO:0005737">
    <property type="term" value="C:cytoplasm"/>
    <property type="evidence" value="ECO:0007669"/>
    <property type="project" value="UniProtKB-SubCell"/>
</dbReference>
<dbReference type="Pfam" id="PF24986">
    <property type="entry name" value="PRC_RimM"/>
    <property type="match status" value="1"/>
</dbReference>
<sequence length="173" mass="20123">MELTESFYIGYISKTRGLKGEVQLFFEFEDYEALQLDVLFLEIDRKLVPFFVDSLKIQANRTAYLFLEDIDHIDKAQPLVRKKVYLPNDKLPERGPDDFRMTDLKGFTVVDSLHGELGEIVEVHEYPQQYIAAVDYKNGELMFPLNDELIVLVDQEKRLLQVNLPDGLVDVYS</sequence>
<gene>
    <name evidence="5" type="primary">rimM</name>
    <name evidence="8" type="ORF">SAMN05444682_107228</name>
</gene>
<evidence type="ECO:0000313" key="8">
    <source>
        <dbReference type="EMBL" id="SFJ09504.1"/>
    </source>
</evidence>
<dbReference type="InterPro" id="IPR056792">
    <property type="entry name" value="PRC_RimM"/>
</dbReference>
<dbReference type="GO" id="GO:0042274">
    <property type="term" value="P:ribosomal small subunit biogenesis"/>
    <property type="evidence" value="ECO:0007669"/>
    <property type="project" value="UniProtKB-UniRule"/>
</dbReference>
<keyword evidence="2 5" id="KW-0690">Ribosome biogenesis</keyword>
<dbReference type="Proteomes" id="UP000198670">
    <property type="component" value="Unassembled WGS sequence"/>
</dbReference>
<dbReference type="InterPro" id="IPR002676">
    <property type="entry name" value="RimM_N"/>
</dbReference>
<dbReference type="SUPFAM" id="SSF50346">
    <property type="entry name" value="PRC-barrel domain"/>
    <property type="match status" value="1"/>
</dbReference>
<dbReference type="InterPro" id="IPR009000">
    <property type="entry name" value="Transl_B-barrel_sf"/>
</dbReference>
<evidence type="ECO:0000256" key="5">
    <source>
        <dbReference type="HAMAP-Rule" id="MF_00014"/>
    </source>
</evidence>
<dbReference type="PANTHER" id="PTHR33692">
    <property type="entry name" value="RIBOSOME MATURATION FACTOR RIMM"/>
    <property type="match status" value="1"/>
</dbReference>
<dbReference type="GO" id="GO:0043022">
    <property type="term" value="F:ribosome binding"/>
    <property type="evidence" value="ECO:0007669"/>
    <property type="project" value="InterPro"/>
</dbReference>
<dbReference type="GO" id="GO:0006364">
    <property type="term" value="P:rRNA processing"/>
    <property type="evidence" value="ECO:0007669"/>
    <property type="project" value="UniProtKB-UniRule"/>
</dbReference>
<comment type="subunit">
    <text evidence="5">Binds ribosomal protein uS19.</text>
</comment>
<dbReference type="HAMAP" id="MF_00014">
    <property type="entry name" value="Ribosome_mat_RimM"/>
    <property type="match status" value="1"/>
</dbReference>
<dbReference type="InterPro" id="IPR011033">
    <property type="entry name" value="PRC_barrel-like_sf"/>
</dbReference>
<name>A0A1I3NJJ2_9SPHI</name>
<dbReference type="STRING" id="1477437.SAMN05444682_107228"/>
<evidence type="ECO:0000313" key="9">
    <source>
        <dbReference type="Proteomes" id="UP000198670"/>
    </source>
</evidence>
<dbReference type="NCBIfam" id="TIGR02273">
    <property type="entry name" value="16S_RimM"/>
    <property type="match status" value="1"/>
</dbReference>
<dbReference type="OrthoDB" id="9810331at2"/>
<dbReference type="Pfam" id="PF01782">
    <property type="entry name" value="RimM"/>
    <property type="match status" value="1"/>
</dbReference>
<evidence type="ECO:0000259" key="6">
    <source>
        <dbReference type="Pfam" id="PF01782"/>
    </source>
</evidence>
<dbReference type="Gene3D" id="2.30.30.240">
    <property type="entry name" value="PRC-barrel domain"/>
    <property type="match status" value="1"/>
</dbReference>
<feature type="domain" description="RimM N-terminal" evidence="6">
    <location>
        <begin position="9"/>
        <end position="89"/>
    </location>
</feature>
<dbReference type="Gene3D" id="2.40.30.60">
    <property type="entry name" value="RimM"/>
    <property type="match status" value="1"/>
</dbReference>
<dbReference type="RefSeq" id="WP_090628257.1">
    <property type="nucleotide sequence ID" value="NZ_FOQO01000007.1"/>
</dbReference>
<keyword evidence="9" id="KW-1185">Reference proteome</keyword>
<keyword evidence="3 5" id="KW-0698">rRNA processing</keyword>
<comment type="similarity">
    <text evidence="5">Belongs to the RimM family.</text>
</comment>
<evidence type="ECO:0000256" key="4">
    <source>
        <dbReference type="ARBA" id="ARBA00023186"/>
    </source>
</evidence>
<keyword evidence="4 5" id="KW-0143">Chaperone</keyword>
<evidence type="ECO:0000256" key="3">
    <source>
        <dbReference type="ARBA" id="ARBA00022552"/>
    </source>
</evidence>
<dbReference type="SUPFAM" id="SSF50447">
    <property type="entry name" value="Translation proteins"/>
    <property type="match status" value="1"/>
</dbReference>
<proteinExistence type="inferred from homology"/>
<feature type="domain" description="Ribosome maturation factor RimM PRC barrel" evidence="7">
    <location>
        <begin position="102"/>
        <end position="168"/>
    </location>
</feature>
<dbReference type="PANTHER" id="PTHR33692:SF1">
    <property type="entry name" value="RIBOSOME MATURATION FACTOR RIMM"/>
    <property type="match status" value="1"/>
</dbReference>
<organism evidence="8 9">
    <name type="scientific">Parapedobacter indicus</name>
    <dbReference type="NCBI Taxonomy" id="1477437"/>
    <lineage>
        <taxon>Bacteria</taxon>
        <taxon>Pseudomonadati</taxon>
        <taxon>Bacteroidota</taxon>
        <taxon>Sphingobacteriia</taxon>
        <taxon>Sphingobacteriales</taxon>
        <taxon>Sphingobacteriaceae</taxon>
        <taxon>Parapedobacter</taxon>
    </lineage>
</organism>
<comment type="domain">
    <text evidence="5">The PRC barrel domain binds ribosomal protein uS19.</text>
</comment>
<keyword evidence="1 5" id="KW-0963">Cytoplasm</keyword>
<comment type="subcellular location">
    <subcellularLocation>
        <location evidence="5">Cytoplasm</location>
    </subcellularLocation>
</comment>
<dbReference type="InterPro" id="IPR036976">
    <property type="entry name" value="RimM_N_sf"/>
</dbReference>
<reference evidence="8 9" key="1">
    <citation type="submission" date="2016-10" db="EMBL/GenBank/DDBJ databases">
        <authorList>
            <person name="de Groot N.N."/>
        </authorList>
    </citation>
    <scope>NUCLEOTIDE SEQUENCE [LARGE SCALE GENOMIC DNA]</scope>
    <source>
        <strain evidence="8 9">RK1</strain>
    </source>
</reference>
<evidence type="ECO:0000259" key="7">
    <source>
        <dbReference type="Pfam" id="PF24986"/>
    </source>
</evidence>
<comment type="function">
    <text evidence="5">An accessory protein needed during the final step in the assembly of 30S ribosomal subunit, possibly for assembly of the head region. Essential for efficient processing of 16S rRNA. May be needed both before and after RbfA during the maturation of 16S rRNA. It has affinity for free ribosomal 30S subunits but not for 70S ribosomes.</text>
</comment>
<dbReference type="EMBL" id="FOQO01000007">
    <property type="protein sequence ID" value="SFJ09504.1"/>
    <property type="molecule type" value="Genomic_DNA"/>
</dbReference>
<evidence type="ECO:0000256" key="2">
    <source>
        <dbReference type="ARBA" id="ARBA00022517"/>
    </source>
</evidence>
<dbReference type="GO" id="GO:0005840">
    <property type="term" value="C:ribosome"/>
    <property type="evidence" value="ECO:0007669"/>
    <property type="project" value="InterPro"/>
</dbReference>